<dbReference type="Pfam" id="PF02055">
    <property type="entry name" value="Glyco_hydro_30"/>
    <property type="match status" value="1"/>
</dbReference>
<comment type="caution">
    <text evidence="7">The sequence shown here is derived from an EMBL/GenBank/DDBJ whole genome shotgun (WGS) entry which is preliminary data.</text>
</comment>
<accession>A0A178IIF7</accession>
<proteinExistence type="inferred from homology"/>
<evidence type="ECO:0000256" key="4">
    <source>
        <dbReference type="RuleBase" id="RU361188"/>
    </source>
</evidence>
<reference evidence="7 8" key="1">
    <citation type="submission" date="2016-01" db="EMBL/GenBank/DDBJ databases">
        <title>High potential of lignocellulose degradation of a new Verrucomicrobia species.</title>
        <authorList>
            <person name="Wang Y."/>
            <person name="Shi Y."/>
            <person name="Qiu Z."/>
            <person name="Liu S."/>
            <person name="Yang H."/>
        </authorList>
    </citation>
    <scope>NUCLEOTIDE SEQUENCE [LARGE SCALE GENOMIC DNA]</scope>
    <source>
        <strain evidence="7 8">TSB47</strain>
    </source>
</reference>
<evidence type="ECO:0000313" key="7">
    <source>
        <dbReference type="EMBL" id="OAM89538.1"/>
    </source>
</evidence>
<keyword evidence="4" id="KW-0326">Glycosidase</keyword>
<dbReference type="PANTHER" id="PTHR11069">
    <property type="entry name" value="GLUCOSYLCERAMIDASE"/>
    <property type="match status" value="1"/>
</dbReference>
<name>A0A178IIF7_9BACT</name>
<comment type="similarity">
    <text evidence="1 4">Belongs to the glycosyl hydrolase 30 family.</text>
</comment>
<dbReference type="GO" id="GO:0016020">
    <property type="term" value="C:membrane"/>
    <property type="evidence" value="ECO:0007669"/>
    <property type="project" value="GOC"/>
</dbReference>
<dbReference type="SUPFAM" id="SSF51445">
    <property type="entry name" value="(Trans)glycosidases"/>
    <property type="match status" value="1"/>
</dbReference>
<keyword evidence="8" id="KW-1185">Reference proteome</keyword>
<keyword evidence="2" id="KW-0732">Signal</keyword>
<sequence>MSTRATDCGVVDVVQTSRCSGDRLSTLQPVPLAPTGSVTDGAPALTVSVEAERQSIIGFGGAFTEAAAHALAQMGATRRDEALKAYFDPGSGLRYTLGRAHINSCDFALGNYAYDDVPGDFELRHFDISRDRRLLIPLIKDALALVPGGLRLLASPWSPPAWMKTNNEMNRGGWLRPECREAWALYFAKYISAYAAEGIPIWAVTVQNEPAVVQKWDSCIYSAEDERDFVKRFLGPELARQGLADVKILIWDYNKDRIFERASVVLADPGTARHVWGVGFHWYAGDHFDQLEKVRAAWPEKILLATEGCVEGAPALGAWAQGERYAHSIIGDLNHGAAGWLDWNLVLDREGGPNHVGNFCDAPIIADAATDTLHYQSSYYYIGHFSRHVRPGARRLESDAGQTGLETAAFRNPGGEIVVVVLNKTGEPRPFILRAGDRECAASIPPRSIQTLTLAAS</sequence>
<feature type="domain" description="Glycosyl hydrolase family 30 TIM-barrel" evidence="5">
    <location>
        <begin position="56"/>
        <end position="388"/>
    </location>
</feature>
<dbReference type="GO" id="GO:0004348">
    <property type="term" value="F:glucosylceramidase activity"/>
    <property type="evidence" value="ECO:0007669"/>
    <property type="project" value="InterPro"/>
</dbReference>
<evidence type="ECO:0000256" key="3">
    <source>
        <dbReference type="ARBA" id="ARBA00022801"/>
    </source>
</evidence>
<gene>
    <name evidence="7" type="ORF">AW736_12725</name>
</gene>
<protein>
    <submittedName>
        <fullName evidence="7">Glucosylceramidase</fullName>
    </submittedName>
</protein>
<dbReference type="PANTHER" id="PTHR11069:SF23">
    <property type="entry name" value="LYSOSOMAL ACID GLUCOSYLCERAMIDASE"/>
    <property type="match status" value="1"/>
</dbReference>
<dbReference type="RefSeq" id="WP_068770597.1">
    <property type="nucleotide sequence ID" value="NZ_CP109796.1"/>
</dbReference>
<evidence type="ECO:0000256" key="2">
    <source>
        <dbReference type="ARBA" id="ARBA00022729"/>
    </source>
</evidence>
<dbReference type="Gene3D" id="2.60.40.1180">
    <property type="entry name" value="Golgi alpha-mannosidase II"/>
    <property type="match status" value="1"/>
</dbReference>
<dbReference type="InterPro" id="IPR033452">
    <property type="entry name" value="GH30_C"/>
</dbReference>
<dbReference type="InterPro" id="IPR013780">
    <property type="entry name" value="Glyco_hydro_b"/>
</dbReference>
<dbReference type="STRING" id="1184151.AW736_12725"/>
<dbReference type="InterPro" id="IPR001139">
    <property type="entry name" value="Glyco_hydro_30"/>
</dbReference>
<dbReference type="Proteomes" id="UP000078486">
    <property type="component" value="Unassembled WGS sequence"/>
</dbReference>
<dbReference type="GO" id="GO:0006680">
    <property type="term" value="P:glucosylceramide catabolic process"/>
    <property type="evidence" value="ECO:0007669"/>
    <property type="project" value="TreeGrafter"/>
</dbReference>
<evidence type="ECO:0000259" key="5">
    <source>
        <dbReference type="Pfam" id="PF02055"/>
    </source>
</evidence>
<evidence type="ECO:0000313" key="8">
    <source>
        <dbReference type="Proteomes" id="UP000078486"/>
    </source>
</evidence>
<dbReference type="InterPro" id="IPR033453">
    <property type="entry name" value="Glyco_hydro_30_TIM-barrel"/>
</dbReference>
<dbReference type="AlphaFoldDB" id="A0A178IIF7"/>
<evidence type="ECO:0000259" key="6">
    <source>
        <dbReference type="Pfam" id="PF17189"/>
    </source>
</evidence>
<dbReference type="InterPro" id="IPR017853">
    <property type="entry name" value="GH"/>
</dbReference>
<dbReference type="PRINTS" id="PR00843">
    <property type="entry name" value="GLHYDRLASE30"/>
</dbReference>
<dbReference type="Pfam" id="PF17189">
    <property type="entry name" value="Glyco_hydro_30C"/>
    <property type="match status" value="1"/>
</dbReference>
<feature type="domain" description="Glycosyl hydrolase family 30 beta sandwich" evidence="6">
    <location>
        <begin position="392"/>
        <end position="452"/>
    </location>
</feature>
<dbReference type="OrthoDB" id="9806701at2"/>
<dbReference type="EMBL" id="LRRQ01000089">
    <property type="protein sequence ID" value="OAM89538.1"/>
    <property type="molecule type" value="Genomic_DNA"/>
</dbReference>
<evidence type="ECO:0000256" key="1">
    <source>
        <dbReference type="ARBA" id="ARBA00005382"/>
    </source>
</evidence>
<dbReference type="Gene3D" id="3.20.20.80">
    <property type="entry name" value="Glycosidases"/>
    <property type="match status" value="1"/>
</dbReference>
<organism evidence="7 8">
    <name type="scientific">Termitidicoccus mucosus</name>
    <dbReference type="NCBI Taxonomy" id="1184151"/>
    <lineage>
        <taxon>Bacteria</taxon>
        <taxon>Pseudomonadati</taxon>
        <taxon>Verrucomicrobiota</taxon>
        <taxon>Opitutia</taxon>
        <taxon>Opitutales</taxon>
        <taxon>Opitutaceae</taxon>
        <taxon>Termitidicoccus</taxon>
    </lineage>
</organism>
<keyword evidence="3 4" id="KW-0378">Hydrolase</keyword>